<dbReference type="GO" id="GO:0009279">
    <property type="term" value="C:cell outer membrane"/>
    <property type="evidence" value="ECO:0007669"/>
    <property type="project" value="UniProtKB-SubCell"/>
</dbReference>
<proteinExistence type="inferred from homology"/>
<dbReference type="EMBL" id="SLXB01000001">
    <property type="protein sequence ID" value="TCO96349.1"/>
    <property type="molecule type" value="Genomic_DNA"/>
</dbReference>
<dbReference type="SUPFAM" id="SSF48452">
    <property type="entry name" value="TPR-like"/>
    <property type="match status" value="1"/>
</dbReference>
<accession>A0A4R2LSY1</accession>
<dbReference type="Pfam" id="PF07980">
    <property type="entry name" value="SusD_RagB"/>
    <property type="match status" value="1"/>
</dbReference>
<dbReference type="RefSeq" id="WP_131924581.1">
    <property type="nucleotide sequence ID" value="NZ_SLXB01000001.1"/>
</dbReference>
<keyword evidence="3 6" id="KW-0732">Signal</keyword>
<feature type="domain" description="SusD-like N-terminal" evidence="8">
    <location>
        <begin position="90"/>
        <end position="225"/>
    </location>
</feature>
<dbReference type="AlphaFoldDB" id="A0A4R2LSY1"/>
<gene>
    <name evidence="9" type="ORF">EV202_101120</name>
</gene>
<keyword evidence="5" id="KW-0998">Cell outer membrane</keyword>
<reference evidence="9 10" key="1">
    <citation type="submission" date="2019-03" db="EMBL/GenBank/DDBJ databases">
        <title>Genomic Encyclopedia of Type Strains, Phase IV (KMG-IV): sequencing the most valuable type-strain genomes for metagenomic binning, comparative biology and taxonomic classification.</title>
        <authorList>
            <person name="Goeker M."/>
        </authorList>
    </citation>
    <scope>NUCLEOTIDE SEQUENCE [LARGE SCALE GENOMIC DNA]</scope>
    <source>
        <strain evidence="9 10">DSM 23917</strain>
    </source>
</reference>
<sequence>MKKILYSITLAGCLAFTASCVDLTQEPQSFSTVDSYFKLLDQSSLEKFTTALYNDLWGGNYGFNCRMQSINVCADDVTFRAAKPDNRLGNFNNLSPDIMQNNADVSTTWNLFFKAINDANAVINKTVFPNDEKQLRKFREIVGEAYFVRGFSFLYLVRLFGDVPLVLNEDESDARMPRTSVAEVYDKAVVPSLQRAVEWLPATARKGNPATPTRWAAKLCLADAYMSMAGWPLKRTECYAKAAELTKDIIDNSGLKLTGKYAEIWKESNKNSTDEVMFALLHSVANKSASQYGKSYYPSDFSPNAGWADYYGNEAFYLNYPDDERKAWNYMTQWKTKKGLVQYKASADKLPAISKYYDYNDGAPGKSQLSNGMTCIYRYAEALLTYAEASTRATGNVNAQALAAIQAVQKRAGYASDKLTDTTEPAAFLKAVSDERGWEFFAEMKRWFELVRLEKVKEVKAAQWDNSLFKAQNHYYLPIPYQQIQLTGWSNNAGY</sequence>
<keyword evidence="4" id="KW-0472">Membrane</keyword>
<dbReference type="Gene3D" id="1.25.40.390">
    <property type="match status" value="1"/>
</dbReference>
<evidence type="ECO:0000259" key="7">
    <source>
        <dbReference type="Pfam" id="PF07980"/>
    </source>
</evidence>
<dbReference type="Pfam" id="PF14322">
    <property type="entry name" value="SusD-like_3"/>
    <property type="match status" value="1"/>
</dbReference>
<organism evidence="9 10">
    <name type="scientific">Prevotella heparinolytica</name>
    <dbReference type="NCBI Taxonomy" id="28113"/>
    <lineage>
        <taxon>Bacteria</taxon>
        <taxon>Pseudomonadati</taxon>
        <taxon>Bacteroidota</taxon>
        <taxon>Bacteroidia</taxon>
        <taxon>Bacteroidales</taxon>
        <taxon>Bacteroidaceae</taxon>
        <taxon>Bacteroides</taxon>
    </lineage>
</organism>
<evidence type="ECO:0000259" key="8">
    <source>
        <dbReference type="Pfam" id="PF14322"/>
    </source>
</evidence>
<evidence type="ECO:0000256" key="1">
    <source>
        <dbReference type="ARBA" id="ARBA00004442"/>
    </source>
</evidence>
<dbReference type="PROSITE" id="PS51257">
    <property type="entry name" value="PROKAR_LIPOPROTEIN"/>
    <property type="match status" value="1"/>
</dbReference>
<name>A0A4R2LSY1_9BACE</name>
<evidence type="ECO:0000313" key="10">
    <source>
        <dbReference type="Proteomes" id="UP000295600"/>
    </source>
</evidence>
<dbReference type="InterPro" id="IPR011990">
    <property type="entry name" value="TPR-like_helical_dom_sf"/>
</dbReference>
<feature type="chain" id="PRO_5020202555" evidence="6">
    <location>
        <begin position="21"/>
        <end position="495"/>
    </location>
</feature>
<dbReference type="Proteomes" id="UP000295600">
    <property type="component" value="Unassembled WGS sequence"/>
</dbReference>
<evidence type="ECO:0000256" key="3">
    <source>
        <dbReference type="ARBA" id="ARBA00022729"/>
    </source>
</evidence>
<feature type="domain" description="RagB/SusD" evidence="7">
    <location>
        <begin position="295"/>
        <end position="486"/>
    </location>
</feature>
<evidence type="ECO:0000256" key="6">
    <source>
        <dbReference type="SAM" id="SignalP"/>
    </source>
</evidence>
<dbReference type="InterPro" id="IPR033985">
    <property type="entry name" value="SusD-like_N"/>
</dbReference>
<comment type="caution">
    <text evidence="9">The sequence shown here is derived from an EMBL/GenBank/DDBJ whole genome shotgun (WGS) entry which is preliminary data.</text>
</comment>
<dbReference type="InterPro" id="IPR012944">
    <property type="entry name" value="SusD_RagB_dom"/>
</dbReference>
<feature type="signal peptide" evidence="6">
    <location>
        <begin position="1"/>
        <end position="20"/>
    </location>
</feature>
<evidence type="ECO:0000256" key="5">
    <source>
        <dbReference type="ARBA" id="ARBA00023237"/>
    </source>
</evidence>
<comment type="similarity">
    <text evidence="2">Belongs to the SusD family.</text>
</comment>
<evidence type="ECO:0000256" key="4">
    <source>
        <dbReference type="ARBA" id="ARBA00023136"/>
    </source>
</evidence>
<evidence type="ECO:0000313" key="9">
    <source>
        <dbReference type="EMBL" id="TCO96349.1"/>
    </source>
</evidence>
<evidence type="ECO:0000256" key="2">
    <source>
        <dbReference type="ARBA" id="ARBA00006275"/>
    </source>
</evidence>
<comment type="subcellular location">
    <subcellularLocation>
        <location evidence="1">Cell outer membrane</location>
    </subcellularLocation>
</comment>
<protein>
    <submittedName>
        <fullName evidence="9">SusD-like starch-binding protein associating with outer membrane</fullName>
    </submittedName>
</protein>